<accession>A0A485M3D3</accession>
<organism evidence="5">
    <name type="scientific">anaerobic digester metagenome</name>
    <dbReference type="NCBI Taxonomy" id="1263854"/>
    <lineage>
        <taxon>unclassified sequences</taxon>
        <taxon>metagenomes</taxon>
        <taxon>ecological metagenomes</taxon>
    </lineage>
</organism>
<evidence type="ECO:0000259" key="4">
    <source>
        <dbReference type="Pfam" id="PF13193"/>
    </source>
</evidence>
<dbReference type="GO" id="GO:0004467">
    <property type="term" value="F:long-chain fatty acid-CoA ligase activity"/>
    <property type="evidence" value="ECO:0007669"/>
    <property type="project" value="UniProtKB-EC"/>
</dbReference>
<dbReference type="InterPro" id="IPR000873">
    <property type="entry name" value="AMP-dep_synth/lig_dom"/>
</dbReference>
<proteinExistence type="inferred from homology"/>
<dbReference type="Pfam" id="PF13193">
    <property type="entry name" value="AMP-binding_C"/>
    <property type="match status" value="1"/>
</dbReference>
<dbReference type="InterPro" id="IPR045851">
    <property type="entry name" value="AMP-bd_C_sf"/>
</dbReference>
<evidence type="ECO:0000256" key="2">
    <source>
        <dbReference type="ARBA" id="ARBA00022598"/>
    </source>
</evidence>
<protein>
    <submittedName>
        <fullName evidence="5">Long-chain-fatty-acid--CoA ligase</fullName>
        <ecNumber evidence="5">6.2.1.3</ecNumber>
    </submittedName>
</protein>
<evidence type="ECO:0000259" key="3">
    <source>
        <dbReference type="Pfam" id="PF00501"/>
    </source>
</evidence>
<gene>
    <name evidence="5" type="primary">lcfB</name>
    <name evidence="5" type="ORF">SCFA_50001</name>
</gene>
<dbReference type="PANTHER" id="PTHR24096:SF149">
    <property type="entry name" value="AMP-BINDING DOMAIN-CONTAINING PROTEIN-RELATED"/>
    <property type="match status" value="1"/>
</dbReference>
<dbReference type="InterPro" id="IPR025110">
    <property type="entry name" value="AMP-bd_C"/>
</dbReference>
<keyword evidence="2 5" id="KW-0436">Ligase</keyword>
<dbReference type="EC" id="6.2.1.3" evidence="5"/>
<feature type="domain" description="AMP-binding enzyme C-terminal" evidence="4">
    <location>
        <begin position="410"/>
        <end position="484"/>
    </location>
</feature>
<dbReference type="Gene3D" id="3.30.300.30">
    <property type="match status" value="1"/>
</dbReference>
<feature type="domain" description="AMP-dependent synthetase/ligase" evidence="3">
    <location>
        <begin position="8"/>
        <end position="360"/>
    </location>
</feature>
<evidence type="ECO:0000256" key="1">
    <source>
        <dbReference type="ARBA" id="ARBA00006432"/>
    </source>
</evidence>
<reference evidence="5" key="1">
    <citation type="submission" date="2019-03" db="EMBL/GenBank/DDBJ databases">
        <authorList>
            <person name="Hao L."/>
        </authorList>
    </citation>
    <scope>NUCLEOTIDE SEQUENCE</scope>
</reference>
<dbReference type="SUPFAM" id="SSF56801">
    <property type="entry name" value="Acetyl-CoA synthetase-like"/>
    <property type="match status" value="1"/>
</dbReference>
<dbReference type="EMBL" id="CAADRM010000114">
    <property type="protein sequence ID" value="VFU16012.1"/>
    <property type="molecule type" value="Genomic_DNA"/>
</dbReference>
<name>A0A485M3D3_9ZZZZ</name>
<dbReference type="Pfam" id="PF00501">
    <property type="entry name" value="AMP-binding"/>
    <property type="match status" value="1"/>
</dbReference>
<dbReference type="AlphaFoldDB" id="A0A485M3D3"/>
<sequence>MNLYSWLKDHAKARPDKAALRYRDTEVSYAELFSLTGRLGTALRNAGIGRGDHVTIVLPNIPEFVITYMATVGIGAVAVPVNPSFTSRELAHVLTDSDSKAVVMEAGRISTYTEIRDQHPLDIVITTGEGGNFSQWTSGPDKGIIEDMDLDDTAAMIYSSGLTGYPMGAMLTQRNLDHNSGLMRRCANADDTDTTLTLIPCFHSFSASVNMLSMLRYGGTAYLMRGLDFHELQSVLMRGAITAICAVPTLFYGLTHHPDLQEVDYTHMRVLIAGGSALSMEIYTAFKERFHADIRQGYGITEASPVCAFNDPRRPLKPESIGQPVPDVQVRIIDEQGAALKPYEKGEILFRGPNIMKGYYKREKETREIIRDGWLHTGDLGYVDEDGYIYITGYKKEMIITSGFNVYNKEVENVLNSIPGIKDSAITGVPDLMRGAIIKAYVVAEDHALTENDVKKLARKMLASYKTPRKVEFVQEIPRDKNGKALIERIESAR</sequence>
<evidence type="ECO:0000313" key="5">
    <source>
        <dbReference type="EMBL" id="VFU16012.1"/>
    </source>
</evidence>
<comment type="similarity">
    <text evidence="1">Belongs to the ATP-dependent AMP-binding enzyme family.</text>
</comment>
<dbReference type="InterPro" id="IPR042099">
    <property type="entry name" value="ANL_N_sf"/>
</dbReference>
<dbReference type="Gene3D" id="3.40.50.12780">
    <property type="entry name" value="N-terminal domain of ligase-like"/>
    <property type="match status" value="1"/>
</dbReference>
<dbReference type="PANTHER" id="PTHR24096">
    <property type="entry name" value="LONG-CHAIN-FATTY-ACID--COA LIGASE"/>
    <property type="match status" value="1"/>
</dbReference>